<dbReference type="PROSITE" id="PS50920">
    <property type="entry name" value="SOLCAR"/>
    <property type="match status" value="3"/>
</dbReference>
<evidence type="ECO:0000256" key="4">
    <source>
        <dbReference type="ARBA" id="ARBA00022692"/>
    </source>
</evidence>
<dbReference type="AlphaFoldDB" id="A0A2T0FKM7"/>
<protein>
    <submittedName>
        <fullName evidence="13">Succinate/fumarate mitochondrial transporter</fullName>
    </submittedName>
</protein>
<comment type="similarity">
    <text evidence="2 11">Belongs to the mitochondrial carrier (TC 2.A.29) family.</text>
</comment>
<feature type="transmembrane region" description="Helical" evidence="12">
    <location>
        <begin position="145"/>
        <end position="166"/>
    </location>
</feature>
<organism evidence="13 14">
    <name type="scientific">Wickerhamiella sorbophila</name>
    <dbReference type="NCBI Taxonomy" id="45607"/>
    <lineage>
        <taxon>Eukaryota</taxon>
        <taxon>Fungi</taxon>
        <taxon>Dikarya</taxon>
        <taxon>Ascomycota</taxon>
        <taxon>Saccharomycotina</taxon>
        <taxon>Dipodascomycetes</taxon>
        <taxon>Dipodascales</taxon>
        <taxon>Trichomonascaceae</taxon>
        <taxon>Wickerhamiella</taxon>
    </lineage>
</organism>
<evidence type="ECO:0000256" key="7">
    <source>
        <dbReference type="ARBA" id="ARBA00022989"/>
    </source>
</evidence>
<keyword evidence="3 11" id="KW-0813">Transport</keyword>
<keyword evidence="7 12" id="KW-1133">Transmembrane helix</keyword>
<keyword evidence="8" id="KW-0496">Mitochondrion</keyword>
<evidence type="ECO:0000313" key="14">
    <source>
        <dbReference type="Proteomes" id="UP000238350"/>
    </source>
</evidence>
<dbReference type="InterPro" id="IPR023395">
    <property type="entry name" value="MCP_dom_sf"/>
</dbReference>
<keyword evidence="5" id="KW-0677">Repeat</keyword>
<dbReference type="Gene3D" id="1.50.40.10">
    <property type="entry name" value="Mitochondrial carrier domain"/>
    <property type="match status" value="1"/>
</dbReference>
<evidence type="ECO:0000256" key="10">
    <source>
        <dbReference type="PROSITE-ProRule" id="PRU00282"/>
    </source>
</evidence>
<sequence>MSAKKKSGNPIIDFTAGGIAGCCEALSCHPLDTIKVRMQLQGRAVAAAEQAAKAAKAAAEQALKSGNKAAEEAALKQAAAAIRPAQSVQKRGFIGTGAYIFKKDGVPGLYRGLGAVIAGITPKMAIRFWSFEEFKRLFTSKEGKLSTAGIFFAGIGAGLVEAVLVVNPTEVVKIRLQAQAHSLVDATEGPKYRNAAHCLYTVIREEGISAIYRGVVLTAARQATNQGTNFTVYTLLKAKLVETQPQYNGMLPGWQTSLIGLISGALGPMSNAPLDVIKTRMQRERSKRTESGLAQFTRIAKDLVRTEGVAALYRGITPRVMRVAPGQAVTFTVYEWARSALEKVPGLAPKKPLASS</sequence>
<evidence type="ECO:0000313" key="13">
    <source>
        <dbReference type="EMBL" id="PRT55538.1"/>
    </source>
</evidence>
<dbReference type="InterPro" id="IPR018108">
    <property type="entry name" value="MCP_transmembrane"/>
</dbReference>
<evidence type="ECO:0000256" key="12">
    <source>
        <dbReference type="SAM" id="Phobius"/>
    </source>
</evidence>
<evidence type="ECO:0000256" key="5">
    <source>
        <dbReference type="ARBA" id="ARBA00022737"/>
    </source>
</evidence>
<dbReference type="EMBL" id="NDIQ01000021">
    <property type="protein sequence ID" value="PRT55538.1"/>
    <property type="molecule type" value="Genomic_DNA"/>
</dbReference>
<dbReference type="SUPFAM" id="SSF103506">
    <property type="entry name" value="Mitochondrial carrier"/>
    <property type="match status" value="1"/>
</dbReference>
<evidence type="ECO:0000256" key="8">
    <source>
        <dbReference type="ARBA" id="ARBA00023128"/>
    </source>
</evidence>
<comment type="subcellular location">
    <subcellularLocation>
        <location evidence="1">Mitochondrion inner membrane</location>
        <topology evidence="1">Multi-pass membrane protein</topology>
    </subcellularLocation>
</comment>
<evidence type="ECO:0000256" key="11">
    <source>
        <dbReference type="RuleBase" id="RU000488"/>
    </source>
</evidence>
<dbReference type="PRINTS" id="PR00926">
    <property type="entry name" value="MITOCARRIER"/>
</dbReference>
<evidence type="ECO:0000256" key="6">
    <source>
        <dbReference type="ARBA" id="ARBA00022792"/>
    </source>
</evidence>
<feature type="repeat" description="Solcar" evidence="10">
    <location>
        <begin position="8"/>
        <end position="137"/>
    </location>
</feature>
<evidence type="ECO:0000256" key="9">
    <source>
        <dbReference type="ARBA" id="ARBA00023136"/>
    </source>
</evidence>
<dbReference type="Proteomes" id="UP000238350">
    <property type="component" value="Unassembled WGS sequence"/>
</dbReference>
<evidence type="ECO:0000256" key="1">
    <source>
        <dbReference type="ARBA" id="ARBA00004448"/>
    </source>
</evidence>
<keyword evidence="4 10" id="KW-0812">Transmembrane</keyword>
<dbReference type="GeneID" id="36516906"/>
<accession>A0A2T0FKM7</accession>
<dbReference type="InterPro" id="IPR049563">
    <property type="entry name" value="TXTP-like"/>
</dbReference>
<feature type="repeat" description="Solcar" evidence="10">
    <location>
        <begin position="251"/>
        <end position="340"/>
    </location>
</feature>
<dbReference type="OrthoDB" id="204711at2759"/>
<feature type="repeat" description="Solcar" evidence="10">
    <location>
        <begin position="148"/>
        <end position="239"/>
    </location>
</feature>
<keyword evidence="14" id="KW-1185">Reference proteome</keyword>
<dbReference type="STRING" id="45607.A0A2T0FKM7"/>
<dbReference type="PANTHER" id="PTHR45788:SF2">
    <property type="entry name" value="SUCCINATE_FUMARATE MITOCHONDRIAL TRANSPORTER"/>
    <property type="match status" value="1"/>
</dbReference>
<dbReference type="PANTHER" id="PTHR45788">
    <property type="entry name" value="SUCCINATE/FUMARATE MITOCHONDRIAL TRANSPORTER-RELATED"/>
    <property type="match status" value="1"/>
</dbReference>
<evidence type="ECO:0000256" key="2">
    <source>
        <dbReference type="ARBA" id="ARBA00006375"/>
    </source>
</evidence>
<dbReference type="GO" id="GO:0005743">
    <property type="term" value="C:mitochondrial inner membrane"/>
    <property type="evidence" value="ECO:0007669"/>
    <property type="project" value="UniProtKB-SubCell"/>
</dbReference>
<name>A0A2T0FKM7_9ASCO</name>
<dbReference type="RefSeq" id="XP_024665483.1">
    <property type="nucleotide sequence ID" value="XM_024809715.1"/>
</dbReference>
<dbReference type="InterPro" id="IPR002067">
    <property type="entry name" value="MCP"/>
</dbReference>
<proteinExistence type="inferred from homology"/>
<keyword evidence="9 10" id="KW-0472">Membrane</keyword>
<keyword evidence="6" id="KW-0999">Mitochondrion inner membrane</keyword>
<dbReference type="Pfam" id="PF00153">
    <property type="entry name" value="Mito_carr"/>
    <property type="match status" value="4"/>
</dbReference>
<reference evidence="13 14" key="1">
    <citation type="submission" date="2017-04" db="EMBL/GenBank/DDBJ databases">
        <title>Genome sequencing of [Candida] sorbophila.</title>
        <authorList>
            <person name="Ahn J.O."/>
        </authorList>
    </citation>
    <scope>NUCLEOTIDE SEQUENCE [LARGE SCALE GENOMIC DNA]</scope>
    <source>
        <strain evidence="13 14">DS02</strain>
    </source>
</reference>
<dbReference type="GO" id="GO:0005469">
    <property type="term" value="F:succinate:fumarate antiporter activity"/>
    <property type="evidence" value="ECO:0007669"/>
    <property type="project" value="TreeGrafter"/>
</dbReference>
<gene>
    <name evidence="13" type="ORF">B9G98_03158</name>
</gene>
<evidence type="ECO:0000256" key="3">
    <source>
        <dbReference type="ARBA" id="ARBA00022448"/>
    </source>
</evidence>
<comment type="caution">
    <text evidence="13">The sequence shown here is derived from an EMBL/GenBank/DDBJ whole genome shotgun (WGS) entry which is preliminary data.</text>
</comment>